<feature type="signal peptide" evidence="1">
    <location>
        <begin position="1"/>
        <end position="22"/>
    </location>
</feature>
<dbReference type="AlphaFoldDB" id="A0AAE0XNN9"/>
<sequence length="170" mass="18964">METANLLLLYVLIVSSTGETSSVNKRSVLDTVGGFFTGLWHNLSGNKTHTASKSICPGSIEHSLTYVSDEQLKNIMYVYDKIVFDSLDKLLWGYKPPALSQLVEEVRDVLGHSVDNLTDNMLSDTLFAIKVADKYAERVDVINAIKVLSVNIPLLLNFWGDCGMRRFYGL</sequence>
<evidence type="ECO:0000313" key="2">
    <source>
        <dbReference type="EMBL" id="KAK3698086.1"/>
    </source>
</evidence>
<feature type="chain" id="PRO_5041960768" evidence="1">
    <location>
        <begin position="23"/>
        <end position="170"/>
    </location>
</feature>
<keyword evidence="1" id="KW-0732">Signal</keyword>
<dbReference type="EMBL" id="JAWDGP010007984">
    <property type="protein sequence ID" value="KAK3698086.1"/>
    <property type="molecule type" value="Genomic_DNA"/>
</dbReference>
<keyword evidence="3" id="KW-1185">Reference proteome</keyword>
<accession>A0AAE0XNN9</accession>
<dbReference type="Proteomes" id="UP001283361">
    <property type="component" value="Unassembled WGS sequence"/>
</dbReference>
<proteinExistence type="predicted"/>
<evidence type="ECO:0000313" key="3">
    <source>
        <dbReference type="Proteomes" id="UP001283361"/>
    </source>
</evidence>
<protein>
    <submittedName>
        <fullName evidence="2">Uncharacterized protein</fullName>
    </submittedName>
</protein>
<reference evidence="2" key="1">
    <citation type="journal article" date="2023" name="G3 (Bethesda)">
        <title>A reference genome for the long-term kleptoplast-retaining sea slug Elysia crispata morphotype clarki.</title>
        <authorList>
            <person name="Eastman K.E."/>
            <person name="Pendleton A.L."/>
            <person name="Shaikh M.A."/>
            <person name="Suttiyut T."/>
            <person name="Ogas R."/>
            <person name="Tomko P."/>
            <person name="Gavelis G."/>
            <person name="Widhalm J.R."/>
            <person name="Wisecaver J.H."/>
        </authorList>
    </citation>
    <scope>NUCLEOTIDE SEQUENCE</scope>
    <source>
        <strain evidence="2">ECLA1</strain>
    </source>
</reference>
<name>A0AAE0XNN9_9GAST</name>
<evidence type="ECO:0000256" key="1">
    <source>
        <dbReference type="SAM" id="SignalP"/>
    </source>
</evidence>
<gene>
    <name evidence="2" type="ORF">RRG08_017443</name>
</gene>
<organism evidence="2 3">
    <name type="scientific">Elysia crispata</name>
    <name type="common">lettuce slug</name>
    <dbReference type="NCBI Taxonomy" id="231223"/>
    <lineage>
        <taxon>Eukaryota</taxon>
        <taxon>Metazoa</taxon>
        <taxon>Spiralia</taxon>
        <taxon>Lophotrochozoa</taxon>
        <taxon>Mollusca</taxon>
        <taxon>Gastropoda</taxon>
        <taxon>Heterobranchia</taxon>
        <taxon>Euthyneura</taxon>
        <taxon>Panpulmonata</taxon>
        <taxon>Sacoglossa</taxon>
        <taxon>Placobranchoidea</taxon>
        <taxon>Plakobranchidae</taxon>
        <taxon>Elysia</taxon>
    </lineage>
</organism>
<comment type="caution">
    <text evidence="2">The sequence shown here is derived from an EMBL/GenBank/DDBJ whole genome shotgun (WGS) entry which is preliminary data.</text>
</comment>